<evidence type="ECO:0000256" key="1">
    <source>
        <dbReference type="ARBA" id="ARBA00004167"/>
    </source>
</evidence>
<evidence type="ECO:0000256" key="7">
    <source>
        <dbReference type="ARBA" id="ARBA00029829"/>
    </source>
</evidence>
<feature type="transmembrane region" description="Helical" evidence="9">
    <location>
        <begin position="91"/>
        <end position="112"/>
    </location>
</feature>
<evidence type="ECO:0000259" key="11">
    <source>
        <dbReference type="Pfam" id="PF13490"/>
    </source>
</evidence>
<dbReference type="PANTHER" id="PTHR37461:SF1">
    <property type="entry name" value="ANTI-SIGMA-K FACTOR RSKA"/>
    <property type="match status" value="1"/>
</dbReference>
<evidence type="ECO:0000256" key="3">
    <source>
        <dbReference type="ARBA" id="ARBA00022475"/>
    </source>
</evidence>
<gene>
    <name evidence="12" type="ORF">A9A59_0896</name>
</gene>
<dbReference type="RefSeq" id="WP_098503137.1">
    <property type="nucleotide sequence ID" value="NZ_PDJQ01000001.1"/>
</dbReference>
<feature type="domain" description="Anti-sigma K factor RskA C-terminal" evidence="10">
    <location>
        <begin position="95"/>
        <end position="233"/>
    </location>
</feature>
<dbReference type="EMBL" id="PDJQ01000001">
    <property type="protein sequence ID" value="PFG73694.1"/>
    <property type="molecule type" value="Genomic_DNA"/>
</dbReference>
<evidence type="ECO:0000256" key="5">
    <source>
        <dbReference type="ARBA" id="ARBA00022989"/>
    </source>
</evidence>
<organism evidence="12 13">
    <name type="scientific">Tepidiforma thermophila (strain KCTC 52669 / CGMCC 1.13589 / G233)</name>
    <dbReference type="NCBI Taxonomy" id="2761530"/>
    <lineage>
        <taxon>Bacteria</taxon>
        <taxon>Bacillati</taxon>
        <taxon>Chloroflexota</taxon>
        <taxon>Tepidiformia</taxon>
        <taxon>Tepidiformales</taxon>
        <taxon>Tepidiformaceae</taxon>
        <taxon>Tepidiforma</taxon>
    </lineage>
</organism>
<dbReference type="InterPro" id="IPR051474">
    <property type="entry name" value="Anti-sigma-K/W_factor"/>
</dbReference>
<protein>
    <recommendedName>
        <fullName evidence="8">Regulator of SigK</fullName>
    </recommendedName>
    <alternativeName>
        <fullName evidence="7">Sigma-K anti-sigma factor RskA</fullName>
    </alternativeName>
</protein>
<dbReference type="Gene3D" id="1.10.10.1320">
    <property type="entry name" value="Anti-sigma factor, zinc-finger domain"/>
    <property type="match status" value="1"/>
</dbReference>
<accession>A0A2A9HCJ8</accession>
<keyword evidence="4 9" id="KW-0812">Transmembrane</keyword>
<keyword evidence="6 9" id="KW-0472">Membrane</keyword>
<evidence type="ECO:0000256" key="8">
    <source>
        <dbReference type="ARBA" id="ARBA00030803"/>
    </source>
</evidence>
<keyword evidence="13" id="KW-1185">Reference proteome</keyword>
<evidence type="ECO:0000256" key="2">
    <source>
        <dbReference type="ARBA" id="ARBA00004236"/>
    </source>
</evidence>
<dbReference type="GO" id="GO:0016989">
    <property type="term" value="F:sigma factor antagonist activity"/>
    <property type="evidence" value="ECO:0007669"/>
    <property type="project" value="TreeGrafter"/>
</dbReference>
<dbReference type="GO" id="GO:0006417">
    <property type="term" value="P:regulation of translation"/>
    <property type="evidence" value="ECO:0007669"/>
    <property type="project" value="TreeGrafter"/>
</dbReference>
<dbReference type="InterPro" id="IPR041916">
    <property type="entry name" value="Anti_sigma_zinc_sf"/>
</dbReference>
<dbReference type="Pfam" id="PF13490">
    <property type="entry name" value="zf-HC2"/>
    <property type="match status" value="1"/>
</dbReference>
<dbReference type="InterPro" id="IPR018764">
    <property type="entry name" value="RskA_C"/>
</dbReference>
<evidence type="ECO:0000259" key="10">
    <source>
        <dbReference type="Pfam" id="PF10099"/>
    </source>
</evidence>
<sequence>MTQQPGHPAEYLPELALGVLPESEAEAIRRHLAGCQPCAEEYGELVRVAALLPLAADAPGPSPETRAAVLAAVRRRPSRAARPRLLPASPWAARIAAAVLLLAVGGGLGWLVGRGGQEEQPSAALAARDALLADAARGETLRAAATSSSGIQASVLLAPRSGLAVAVLDGLPQPPPGRTYQAWLIAGDTPQSAGLFASGGPLVLAPGGDLRRFAAFAVTLEAEGGAPAPTSEPLVVVPFALAARR</sequence>
<evidence type="ECO:0000313" key="12">
    <source>
        <dbReference type="EMBL" id="PFG73694.1"/>
    </source>
</evidence>
<evidence type="ECO:0000256" key="9">
    <source>
        <dbReference type="SAM" id="Phobius"/>
    </source>
</evidence>
<evidence type="ECO:0000256" key="4">
    <source>
        <dbReference type="ARBA" id="ARBA00022692"/>
    </source>
</evidence>
<feature type="domain" description="Putative zinc-finger" evidence="11">
    <location>
        <begin position="10"/>
        <end position="39"/>
    </location>
</feature>
<reference evidence="12 13" key="1">
    <citation type="submission" date="2017-09" db="EMBL/GenBank/DDBJ databases">
        <title>Sequencing the genomes of two abundant thermophiles in Great Basin hot springs: Thermocrinis jamiesonii and novel Chloroflexi Thermoflexus hugenholtzii.</title>
        <authorList>
            <person name="Hedlund B."/>
        </authorList>
    </citation>
    <scope>NUCLEOTIDE SEQUENCE [LARGE SCALE GENOMIC DNA]</scope>
    <source>
        <strain evidence="12 13">G233</strain>
    </source>
</reference>
<dbReference type="InterPro" id="IPR027383">
    <property type="entry name" value="Znf_put"/>
</dbReference>
<keyword evidence="3" id="KW-1003">Cell membrane</keyword>
<dbReference type="Proteomes" id="UP000223071">
    <property type="component" value="Unassembled WGS sequence"/>
</dbReference>
<keyword evidence="5 9" id="KW-1133">Transmembrane helix</keyword>
<comment type="caution">
    <text evidence="12">The sequence shown here is derived from an EMBL/GenBank/DDBJ whole genome shotgun (WGS) entry which is preliminary data.</text>
</comment>
<dbReference type="PANTHER" id="PTHR37461">
    <property type="entry name" value="ANTI-SIGMA-K FACTOR RSKA"/>
    <property type="match status" value="1"/>
</dbReference>
<proteinExistence type="predicted"/>
<dbReference type="Pfam" id="PF10099">
    <property type="entry name" value="RskA_C"/>
    <property type="match status" value="1"/>
</dbReference>
<name>A0A2A9HCJ8_TEPT2</name>
<comment type="subcellular location">
    <subcellularLocation>
        <location evidence="2">Cell membrane</location>
    </subcellularLocation>
    <subcellularLocation>
        <location evidence="1">Membrane</location>
        <topology evidence="1">Single-pass membrane protein</topology>
    </subcellularLocation>
</comment>
<evidence type="ECO:0000313" key="13">
    <source>
        <dbReference type="Proteomes" id="UP000223071"/>
    </source>
</evidence>
<evidence type="ECO:0000256" key="6">
    <source>
        <dbReference type="ARBA" id="ARBA00023136"/>
    </source>
</evidence>
<dbReference type="GO" id="GO:0005886">
    <property type="term" value="C:plasma membrane"/>
    <property type="evidence" value="ECO:0007669"/>
    <property type="project" value="UniProtKB-SubCell"/>
</dbReference>
<dbReference type="AlphaFoldDB" id="A0A2A9HCJ8"/>